<evidence type="ECO:0000313" key="11">
    <source>
        <dbReference type="Proteomes" id="UP000815325"/>
    </source>
</evidence>
<evidence type="ECO:0000256" key="6">
    <source>
        <dbReference type="ARBA" id="ARBA00047941"/>
    </source>
</evidence>
<dbReference type="InterPro" id="IPR029063">
    <property type="entry name" value="SAM-dependent_MTases_sf"/>
</dbReference>
<dbReference type="InterPro" id="IPR026669">
    <property type="entry name" value="Arsenite_MeTrfase-like"/>
</dbReference>
<evidence type="ECO:0000256" key="5">
    <source>
        <dbReference type="ARBA" id="ARBA00034545"/>
    </source>
</evidence>
<dbReference type="Proteomes" id="UP000815325">
    <property type="component" value="Unassembled WGS sequence"/>
</dbReference>
<dbReference type="GO" id="GO:0032259">
    <property type="term" value="P:methylation"/>
    <property type="evidence" value="ECO:0007669"/>
    <property type="project" value="UniProtKB-KW"/>
</dbReference>
<reference evidence="10" key="1">
    <citation type="submission" date="2017-08" db="EMBL/GenBank/DDBJ databases">
        <authorList>
            <person name="Polle J.E."/>
            <person name="Barry K."/>
            <person name="Cushman J."/>
            <person name="Schmutz J."/>
            <person name="Tran D."/>
            <person name="Hathwaick L.T."/>
            <person name="Yim W.C."/>
            <person name="Jenkins J."/>
            <person name="Mckie-Krisberg Z.M."/>
            <person name="Prochnik S."/>
            <person name="Lindquist E."/>
            <person name="Dockter R.B."/>
            <person name="Adam C."/>
            <person name="Molina H."/>
            <person name="Bunkerborg J."/>
            <person name="Jin E."/>
            <person name="Buchheim M."/>
            <person name="Magnuson J."/>
        </authorList>
    </citation>
    <scope>NUCLEOTIDE SEQUENCE</scope>
    <source>
        <strain evidence="10">CCAP 19/18</strain>
    </source>
</reference>
<dbReference type="InterPro" id="IPR025714">
    <property type="entry name" value="Methyltranfer_dom"/>
</dbReference>
<dbReference type="PANTHER" id="PTHR43675:SF8">
    <property type="entry name" value="ARSENITE METHYLTRANSFERASE"/>
    <property type="match status" value="1"/>
</dbReference>
<evidence type="ECO:0000256" key="2">
    <source>
        <dbReference type="ARBA" id="ARBA00022691"/>
    </source>
</evidence>
<comment type="catalytic activity">
    <reaction evidence="7">
        <text>arsenic triglutathione + 2 [thioredoxin]-dithiol + 2 S-adenosyl-L-methionine + H2O = dimethylarsinous acid + 2 [thioredoxin]-disulfide + 3 glutathione + 2 S-adenosyl-L-homocysteine + 2 H(+)</text>
        <dbReference type="Rhea" id="RHEA:69464"/>
        <dbReference type="Rhea" id="RHEA-COMP:10698"/>
        <dbReference type="Rhea" id="RHEA-COMP:10700"/>
        <dbReference type="ChEBI" id="CHEBI:15377"/>
        <dbReference type="ChEBI" id="CHEBI:15378"/>
        <dbReference type="ChEBI" id="CHEBI:23808"/>
        <dbReference type="ChEBI" id="CHEBI:29950"/>
        <dbReference type="ChEBI" id="CHEBI:50058"/>
        <dbReference type="ChEBI" id="CHEBI:57856"/>
        <dbReference type="ChEBI" id="CHEBI:57925"/>
        <dbReference type="ChEBI" id="CHEBI:59789"/>
        <dbReference type="ChEBI" id="CHEBI:183640"/>
        <dbReference type="EC" id="2.1.1.137"/>
    </reaction>
</comment>
<dbReference type="SUPFAM" id="SSF53335">
    <property type="entry name" value="S-adenosyl-L-methionine-dependent methyltransferases"/>
    <property type="match status" value="1"/>
</dbReference>
<comment type="catalytic activity">
    <reaction evidence="6">
        <text>arsenic triglutathione + [thioredoxin]-dithiol + S-adenosyl-L-methionine + 2 H2O = methylarsonous acid + [thioredoxin]-disulfide + 3 glutathione + S-adenosyl-L-homocysteine + H(+)</text>
        <dbReference type="Rhea" id="RHEA:69460"/>
        <dbReference type="Rhea" id="RHEA-COMP:10698"/>
        <dbReference type="Rhea" id="RHEA-COMP:10700"/>
        <dbReference type="ChEBI" id="CHEBI:15377"/>
        <dbReference type="ChEBI" id="CHEBI:15378"/>
        <dbReference type="ChEBI" id="CHEBI:17826"/>
        <dbReference type="ChEBI" id="CHEBI:29950"/>
        <dbReference type="ChEBI" id="CHEBI:50058"/>
        <dbReference type="ChEBI" id="CHEBI:57856"/>
        <dbReference type="ChEBI" id="CHEBI:57925"/>
        <dbReference type="ChEBI" id="CHEBI:59789"/>
        <dbReference type="ChEBI" id="CHEBI:183640"/>
        <dbReference type="EC" id="2.1.1.137"/>
    </reaction>
</comment>
<evidence type="ECO:0000313" key="10">
    <source>
        <dbReference type="EMBL" id="KAF5830546.1"/>
    </source>
</evidence>
<dbReference type="EMBL" id="MU070031">
    <property type="protein sequence ID" value="KAF5830546.1"/>
    <property type="molecule type" value="Genomic_DNA"/>
</dbReference>
<evidence type="ECO:0000256" key="7">
    <source>
        <dbReference type="ARBA" id="ARBA00047943"/>
    </source>
</evidence>
<accession>A0ABQ7G7H0</accession>
<keyword evidence="10" id="KW-0489">Methyltransferase</keyword>
<dbReference type="PANTHER" id="PTHR43675">
    <property type="entry name" value="ARSENITE METHYLTRANSFERASE"/>
    <property type="match status" value="1"/>
</dbReference>
<evidence type="ECO:0000259" key="9">
    <source>
        <dbReference type="Pfam" id="PF13847"/>
    </source>
</evidence>
<dbReference type="Gene3D" id="3.40.5.100">
    <property type="match status" value="1"/>
</dbReference>
<evidence type="ECO:0000256" key="4">
    <source>
        <dbReference type="ARBA" id="ARBA00034521"/>
    </source>
</evidence>
<organism evidence="10 11">
    <name type="scientific">Dunaliella salina</name>
    <name type="common">Green alga</name>
    <name type="synonym">Protococcus salinus</name>
    <dbReference type="NCBI Taxonomy" id="3046"/>
    <lineage>
        <taxon>Eukaryota</taxon>
        <taxon>Viridiplantae</taxon>
        <taxon>Chlorophyta</taxon>
        <taxon>core chlorophytes</taxon>
        <taxon>Chlorophyceae</taxon>
        <taxon>CS clade</taxon>
        <taxon>Chlamydomonadales</taxon>
        <taxon>Dunaliellaceae</taxon>
        <taxon>Dunaliella</taxon>
    </lineage>
</organism>
<comment type="similarity">
    <text evidence="3">Belongs to the methyltransferase superfamily. Arsenite methyltransferase family.</text>
</comment>
<dbReference type="GO" id="GO:0008168">
    <property type="term" value="F:methyltransferase activity"/>
    <property type="evidence" value="ECO:0007669"/>
    <property type="project" value="UniProtKB-KW"/>
</dbReference>
<dbReference type="CDD" id="cd02440">
    <property type="entry name" value="AdoMet_MTases"/>
    <property type="match status" value="1"/>
</dbReference>
<evidence type="ECO:0000256" key="1">
    <source>
        <dbReference type="ARBA" id="ARBA00022679"/>
    </source>
</evidence>
<gene>
    <name evidence="10" type="ORF">DUNSADRAFT_14375</name>
</gene>
<protein>
    <recommendedName>
        <fullName evidence="5">Arsenite methyltransferase</fullName>
        <ecNumber evidence="4">2.1.1.137</ecNumber>
    </recommendedName>
</protein>
<evidence type="ECO:0000256" key="3">
    <source>
        <dbReference type="ARBA" id="ARBA00034487"/>
    </source>
</evidence>
<name>A0ABQ7G7H0_DUNSA</name>
<sequence>MSCAATSDDDARRSVAKYYEELPSTGALKTSASSGCKIPPQHVRRFLAQVPEEISVRYFGCGTPVPAGLPGTGLKVLDLGCGTGRDCYVIARIVGSRGLVTGMDMSPLMLEVANKYVDSYTKDVLGFDSPNMRFVQGSIDNLQAAGIAAESQDLIISNCVHKYCDRRTPQELRKHNVLLSEGLGGSLYVNDFLRLARQVGFMDPRVLDKKEITIYDPELKELVGEARFFSITYRLFKVPGRLEDLCEDYGQVAVYKGTLPGLPSHYTLDDHHQFTKGKPMLVCGSTAAMVGETWLEDHFIVSGDRSCHYGAFSC</sequence>
<feature type="domain" description="Methyltransferase" evidence="9">
    <location>
        <begin position="73"/>
        <end position="174"/>
    </location>
</feature>
<keyword evidence="2" id="KW-0949">S-adenosyl-L-methionine</keyword>
<proteinExistence type="inferred from homology"/>
<keyword evidence="11" id="KW-1185">Reference proteome</keyword>
<dbReference type="Pfam" id="PF13847">
    <property type="entry name" value="Methyltransf_31"/>
    <property type="match status" value="1"/>
</dbReference>
<keyword evidence="1" id="KW-0808">Transferase</keyword>
<evidence type="ECO:0000256" key="8">
    <source>
        <dbReference type="ARBA" id="ARBA00048428"/>
    </source>
</evidence>
<comment type="caution">
    <text evidence="10">The sequence shown here is derived from an EMBL/GenBank/DDBJ whole genome shotgun (WGS) entry which is preliminary data.</text>
</comment>
<comment type="catalytic activity">
    <reaction evidence="8">
        <text>arsenic triglutathione + 3 [thioredoxin]-dithiol + 3 S-adenosyl-L-methionine = trimethylarsine + 3 [thioredoxin]-disulfide + 3 glutathione + 3 S-adenosyl-L-homocysteine + 3 H(+)</text>
        <dbReference type="Rhea" id="RHEA:69432"/>
        <dbReference type="Rhea" id="RHEA-COMP:10698"/>
        <dbReference type="Rhea" id="RHEA-COMP:10700"/>
        <dbReference type="ChEBI" id="CHEBI:15378"/>
        <dbReference type="ChEBI" id="CHEBI:27130"/>
        <dbReference type="ChEBI" id="CHEBI:29950"/>
        <dbReference type="ChEBI" id="CHEBI:50058"/>
        <dbReference type="ChEBI" id="CHEBI:57856"/>
        <dbReference type="ChEBI" id="CHEBI:57925"/>
        <dbReference type="ChEBI" id="CHEBI:59789"/>
        <dbReference type="ChEBI" id="CHEBI:183640"/>
        <dbReference type="EC" id="2.1.1.137"/>
    </reaction>
</comment>
<dbReference type="Gene3D" id="3.40.50.150">
    <property type="entry name" value="Vaccinia Virus protein VP39"/>
    <property type="match status" value="2"/>
</dbReference>
<dbReference type="EC" id="2.1.1.137" evidence="4"/>